<proteinExistence type="predicted"/>
<dbReference type="HOGENOM" id="CLU_1146581_0_0_10"/>
<organism evidence="2 3">
    <name type="scientific">Solitalea canadensis (strain ATCC 29591 / DSM 3403 / JCM 21819 / LMG 8368 / NBRC 15130 / NCIMB 12057 / USAM 9D)</name>
    <name type="common">Flexibacter canadensis</name>
    <dbReference type="NCBI Taxonomy" id="929556"/>
    <lineage>
        <taxon>Bacteria</taxon>
        <taxon>Pseudomonadati</taxon>
        <taxon>Bacteroidota</taxon>
        <taxon>Sphingobacteriia</taxon>
        <taxon>Sphingobacteriales</taxon>
        <taxon>Sphingobacteriaceae</taxon>
        <taxon>Solitalea</taxon>
    </lineage>
</organism>
<name>H8KMK3_SOLCM</name>
<dbReference type="AlphaFoldDB" id="H8KMK3"/>
<protein>
    <recommendedName>
        <fullName evidence="4">DUF2490 domain-containing protein</fullName>
    </recommendedName>
</protein>
<evidence type="ECO:0000313" key="2">
    <source>
        <dbReference type="EMBL" id="AFD08994.1"/>
    </source>
</evidence>
<accession>H8KMK3</accession>
<dbReference type="EMBL" id="CP003349">
    <property type="protein sequence ID" value="AFD08994.1"/>
    <property type="molecule type" value="Genomic_DNA"/>
</dbReference>
<feature type="chain" id="PRO_5003614271" description="DUF2490 domain-containing protein" evidence="1">
    <location>
        <begin position="23"/>
        <end position="242"/>
    </location>
</feature>
<dbReference type="InterPro" id="IPR019619">
    <property type="entry name" value="DUF2490"/>
</dbReference>
<feature type="signal peptide" evidence="1">
    <location>
        <begin position="1"/>
        <end position="22"/>
    </location>
</feature>
<dbReference type="Pfam" id="PF10677">
    <property type="entry name" value="DUF2490"/>
    <property type="match status" value="1"/>
</dbReference>
<evidence type="ECO:0000313" key="3">
    <source>
        <dbReference type="Proteomes" id="UP000007590"/>
    </source>
</evidence>
<evidence type="ECO:0008006" key="4">
    <source>
        <dbReference type="Google" id="ProtNLM"/>
    </source>
</evidence>
<dbReference type="eggNOG" id="ENOG50331P9">
    <property type="taxonomic scope" value="Bacteria"/>
</dbReference>
<dbReference type="KEGG" id="scn:Solca_4001"/>
<keyword evidence="3" id="KW-1185">Reference proteome</keyword>
<dbReference type="Proteomes" id="UP000007590">
    <property type="component" value="Chromosome"/>
</dbReference>
<reference evidence="2" key="1">
    <citation type="submission" date="2012-02" db="EMBL/GenBank/DDBJ databases">
        <title>The complete genome of Solitalea canadensis DSM 3403.</title>
        <authorList>
            <consortium name="US DOE Joint Genome Institute (JGI-PGF)"/>
            <person name="Lucas S."/>
            <person name="Copeland A."/>
            <person name="Lapidus A."/>
            <person name="Glavina del Rio T."/>
            <person name="Dalin E."/>
            <person name="Tice H."/>
            <person name="Bruce D."/>
            <person name="Goodwin L."/>
            <person name="Pitluck S."/>
            <person name="Peters L."/>
            <person name="Ovchinnikova G."/>
            <person name="Lu M."/>
            <person name="Kyrpides N."/>
            <person name="Mavromatis K."/>
            <person name="Ivanova N."/>
            <person name="Brettin T."/>
            <person name="Detter J.C."/>
            <person name="Han C."/>
            <person name="Larimer F."/>
            <person name="Land M."/>
            <person name="Hauser L."/>
            <person name="Markowitz V."/>
            <person name="Cheng J.-F."/>
            <person name="Hugenholtz P."/>
            <person name="Woyke T."/>
            <person name="Wu D."/>
            <person name="Spring S."/>
            <person name="Schroeder M."/>
            <person name="Kopitz M."/>
            <person name="Brambilla E."/>
            <person name="Klenk H.-P."/>
            <person name="Eisen J.A."/>
        </authorList>
    </citation>
    <scope>NUCLEOTIDE SEQUENCE</scope>
    <source>
        <strain evidence="2">DSM 3403</strain>
    </source>
</reference>
<sequence>MLMKFLAIAIFFLLFVTQVVLAQDEIPPSEEVWPELNAFYSFNSKYRLFTMISGTKVEKSYYSDGAFGIHLDYFKPYQAKRALGKYDSLKNRLLRVRVGYMYGTTPPSAEDPFKEHTLLTETIHAFPLSYQLLITAKNRIDWRIRDGEFLPRYRPRLTIERDCKTHYLTFNAYLYGEYFLNFGKPNINRWRLCGGAEIRVSRNLNFEWYYLYQFKNSPDVGKVNAIGLVLKAYFHAVNKKNK</sequence>
<dbReference type="STRING" id="929556.Solca_4001"/>
<keyword evidence="1" id="KW-0732">Signal</keyword>
<evidence type="ECO:0000256" key="1">
    <source>
        <dbReference type="SAM" id="SignalP"/>
    </source>
</evidence>
<gene>
    <name evidence="2" type="ordered locus">Solca_4001</name>
</gene>